<name>A0ACC2NC05_9HYME</name>
<evidence type="ECO:0000313" key="2">
    <source>
        <dbReference type="Proteomes" id="UP001239111"/>
    </source>
</evidence>
<protein>
    <submittedName>
        <fullName evidence="1">Uncharacterized protein</fullName>
    </submittedName>
</protein>
<dbReference type="EMBL" id="CM056744">
    <property type="protein sequence ID" value="KAJ8668690.1"/>
    <property type="molecule type" value="Genomic_DNA"/>
</dbReference>
<evidence type="ECO:0000313" key="1">
    <source>
        <dbReference type="EMBL" id="KAJ8668690.1"/>
    </source>
</evidence>
<reference evidence="1" key="1">
    <citation type="submission" date="2023-04" db="EMBL/GenBank/DDBJ databases">
        <title>A chromosome-level genome assembly of the parasitoid wasp Eretmocerus hayati.</title>
        <authorList>
            <person name="Zhong Y."/>
            <person name="Liu S."/>
            <person name="Liu Y."/>
        </authorList>
    </citation>
    <scope>NUCLEOTIDE SEQUENCE</scope>
    <source>
        <strain evidence="1">ZJU_SS_LIU_2023</strain>
    </source>
</reference>
<gene>
    <name evidence="1" type="ORF">QAD02_010353</name>
</gene>
<keyword evidence="2" id="KW-1185">Reference proteome</keyword>
<proteinExistence type="predicted"/>
<sequence length="1287" mass="145213">MKGARNFDEREARNSSNIVSKLFMCWIFPSISYAKHHDVKTKELCEILPSNDCQKLTKNLERCWATEVISSQRKNKMPSLLTAVAKTFGWYFFWYSIPVILWDTIRIIQVFALRSLISYFNDKASYQGSDAYLFATIVVICTPINAIVQNKLFRGMRTLGMRVKISCSSVVYRKMLRLPQTSDGKVSAEKVINLLSADVAKFEQGLMFIHYLWSAPLNLVVIFCILWKIIGFPAIASGICISVSIPIELYCGKIIKHLRKKIATWADERILLTGEVIKGIRLIKMYNWEKHLGNFVILARKYEIDAAALTLRIKNVLSSFLTILLQSSSFIAVGLCVYQDSGLSSVEIFTMIAFISTLHSNMVYFCHAATAGATVVASIKRIQRFLILEEIKTDVPQSERKSDGTVVSLRQVRASWTQSQGAFCLNDINISIAIGRYYAIVGSVGSGKSSFLRLLLGEMEKQDGHISISGKISYASQEPWLFPGSVKDNILFGETYDAKRYKLVLSACALDEDIRRFPQGDDTFVGENGTALSGGQSSRINLARAVYRDAEIYLLDDPFSAVDTRVCKQIFEKCVNTLLEGKTRMIVTHNLSLIRKSDEIIFFKNGRVDFQGPYNNAQSNNEVAKLLLGQKQDDKSQPNDQKFDYDFDPDVQEHKDFPDEEAFENTELISGGKNFYEINSLAGSQSMSNRSHHTIKGSYREFLKTGNSRCLLTFTFISFIMSRVFVMAYDFWVTYWISSEESSKNKTMKASNNETVSTGSIDSFTGISVFGALLMAMIVSFFVKAVLFGTVCMNASTTIHKNMINRLLRAVTSFFDFNDSGTILNRFTKDLAQIDEFLPDRIFEFLFILETIIGVAMQITLVAWQSIFPFVLVMYLNWKIQSHFLKALKKYKKLETQEKSPVYSHVKSSNSGITTIRSYQAQKMVCQQFDAHFNTYTKAFTMADDSLMTFRLCVDMTFSIFIGGVIYSVLALEGDRISGAFIGLIISQLLMISTRLQRLMGLFAELSMYSVVLKRLFEYTNLEDENHQDAVEEPPRNWPHGGKIVFDSLYLSYASSEKPVLKDLCFVIEAGMKVGIVGRTGAGKSSLISALFQLAKIDGSILIDDIDTKNIKLSKLRTSISILPQEPILFSVSLRQNLDPSMQIEDAALWAALQELELHKTFKSLDEKIDWSSLSVGQRQLLCLARVVLKKNKILILDEATASADDHTDALIHRTIQHRFKDCTVLTIAHRLNTVMNSDKILVLDSGRVVEFDDPKILLTKEDGFFSKMLQSGDNEGHCLTANIIET</sequence>
<accession>A0ACC2NC05</accession>
<dbReference type="Proteomes" id="UP001239111">
    <property type="component" value="Chromosome 4"/>
</dbReference>
<comment type="caution">
    <text evidence="1">The sequence shown here is derived from an EMBL/GenBank/DDBJ whole genome shotgun (WGS) entry which is preliminary data.</text>
</comment>
<organism evidence="1 2">
    <name type="scientific">Eretmocerus hayati</name>
    <dbReference type="NCBI Taxonomy" id="131215"/>
    <lineage>
        <taxon>Eukaryota</taxon>
        <taxon>Metazoa</taxon>
        <taxon>Ecdysozoa</taxon>
        <taxon>Arthropoda</taxon>
        <taxon>Hexapoda</taxon>
        <taxon>Insecta</taxon>
        <taxon>Pterygota</taxon>
        <taxon>Neoptera</taxon>
        <taxon>Endopterygota</taxon>
        <taxon>Hymenoptera</taxon>
        <taxon>Apocrita</taxon>
        <taxon>Proctotrupomorpha</taxon>
        <taxon>Chalcidoidea</taxon>
        <taxon>Aphelinidae</taxon>
        <taxon>Aphelininae</taxon>
        <taxon>Eretmocerus</taxon>
    </lineage>
</organism>